<reference evidence="2 3" key="1">
    <citation type="submission" date="2017-07" db="EMBL/GenBank/DDBJ databases">
        <title>Amycolatopsis thailandensis Genome sequencing and assembly.</title>
        <authorList>
            <person name="Kaur N."/>
            <person name="Mayilraj S."/>
        </authorList>
    </citation>
    <scope>NUCLEOTIDE SEQUENCE [LARGE SCALE GENOMIC DNA]</scope>
    <source>
        <strain evidence="2 3">JCM 16380</strain>
    </source>
</reference>
<keyword evidence="3" id="KW-1185">Reference proteome</keyword>
<name>A0A229SJ35_9PSEU</name>
<dbReference type="AlphaFoldDB" id="A0A229SJ35"/>
<dbReference type="RefSeq" id="WP_093931990.1">
    <property type="nucleotide sequence ID" value="NZ_NMQT01000007.1"/>
</dbReference>
<evidence type="ECO:0000256" key="1">
    <source>
        <dbReference type="SAM" id="MobiDB-lite"/>
    </source>
</evidence>
<gene>
    <name evidence="2" type="ORF">CFP71_01365</name>
</gene>
<comment type="caution">
    <text evidence="2">The sequence shown here is derived from an EMBL/GenBank/DDBJ whole genome shotgun (WGS) entry which is preliminary data.</text>
</comment>
<proteinExistence type="predicted"/>
<feature type="region of interest" description="Disordered" evidence="1">
    <location>
        <begin position="115"/>
        <end position="143"/>
    </location>
</feature>
<evidence type="ECO:0000313" key="3">
    <source>
        <dbReference type="Proteomes" id="UP000215223"/>
    </source>
</evidence>
<protein>
    <submittedName>
        <fullName evidence="2">Uncharacterized protein</fullName>
    </submittedName>
</protein>
<dbReference type="Proteomes" id="UP000215223">
    <property type="component" value="Unassembled WGS sequence"/>
</dbReference>
<dbReference type="EMBL" id="NMQT01000007">
    <property type="protein sequence ID" value="OXM58691.1"/>
    <property type="molecule type" value="Genomic_DNA"/>
</dbReference>
<sequence length="143" mass="16054">MSDEITTAADYFQARWRAKKDAREAAMAELTPVGDYSPPTRPAGNKPELAHFRQLQAKIDQAQVELTAAQQDRNCMKVARERAEHNLKTAQKAFTDAIHGAKDPEEAQRFAYVASNDKDRPTRPPSIADMLLARRTSEEDQEA</sequence>
<evidence type="ECO:0000313" key="2">
    <source>
        <dbReference type="EMBL" id="OXM58691.1"/>
    </source>
</evidence>
<organism evidence="2 3">
    <name type="scientific">Amycolatopsis thailandensis</name>
    <dbReference type="NCBI Taxonomy" id="589330"/>
    <lineage>
        <taxon>Bacteria</taxon>
        <taxon>Bacillati</taxon>
        <taxon>Actinomycetota</taxon>
        <taxon>Actinomycetes</taxon>
        <taxon>Pseudonocardiales</taxon>
        <taxon>Pseudonocardiaceae</taxon>
        <taxon>Amycolatopsis</taxon>
    </lineage>
</organism>
<accession>A0A229SJ35</accession>
<dbReference type="OrthoDB" id="9947678at2"/>